<evidence type="ECO:0000313" key="9">
    <source>
        <dbReference type="Proteomes" id="UP000178622"/>
    </source>
</evidence>
<dbReference type="PANTHER" id="PTHR20855:SF129">
    <property type="entry name" value="HEMOLYSIN-3 HOMOLOG"/>
    <property type="match status" value="1"/>
</dbReference>
<comment type="subcellular location">
    <subcellularLocation>
        <location evidence="1">Endomembrane system</location>
        <topology evidence="1">Multi-pass membrane protein</topology>
    </subcellularLocation>
</comment>
<gene>
    <name evidence="8" type="ORF">BG261_06260</name>
</gene>
<evidence type="ECO:0000256" key="6">
    <source>
        <dbReference type="PIRSR" id="PIRSR604254-1"/>
    </source>
</evidence>
<feature type="binding site" evidence="6">
    <location>
        <position position="66"/>
    </location>
    <ligand>
        <name>Zn(2+)</name>
        <dbReference type="ChEBI" id="CHEBI:29105"/>
    </ligand>
</feature>
<keyword evidence="5 7" id="KW-0472">Membrane</keyword>
<dbReference type="GO" id="GO:0016020">
    <property type="term" value="C:membrane"/>
    <property type="evidence" value="ECO:0007669"/>
    <property type="project" value="InterPro"/>
</dbReference>
<evidence type="ECO:0000256" key="1">
    <source>
        <dbReference type="ARBA" id="ARBA00004127"/>
    </source>
</evidence>
<proteinExistence type="inferred from homology"/>
<name>A0A1E8GJS1_9LACT</name>
<dbReference type="GO" id="GO:0140911">
    <property type="term" value="F:pore-forming activity"/>
    <property type="evidence" value="ECO:0007669"/>
    <property type="project" value="InterPro"/>
</dbReference>
<feature type="transmembrane region" description="Helical" evidence="7">
    <location>
        <begin position="12"/>
        <end position="35"/>
    </location>
</feature>
<feature type="transmembrane region" description="Helical" evidence="7">
    <location>
        <begin position="111"/>
        <end position="128"/>
    </location>
</feature>
<evidence type="ECO:0000256" key="4">
    <source>
        <dbReference type="ARBA" id="ARBA00022989"/>
    </source>
</evidence>
<evidence type="ECO:0000256" key="2">
    <source>
        <dbReference type="ARBA" id="ARBA00008488"/>
    </source>
</evidence>
<keyword evidence="6" id="KW-0479">Metal-binding</keyword>
<dbReference type="GO" id="GO:0046872">
    <property type="term" value="F:metal ion binding"/>
    <property type="evidence" value="ECO:0007669"/>
    <property type="project" value="UniProtKB-KW"/>
</dbReference>
<feature type="transmembrane region" description="Helical" evidence="7">
    <location>
        <begin position="85"/>
        <end position="105"/>
    </location>
</feature>
<dbReference type="EMBL" id="MKIR01000024">
    <property type="protein sequence ID" value="OFI48501.1"/>
    <property type="molecule type" value="Genomic_DNA"/>
</dbReference>
<evidence type="ECO:0000256" key="3">
    <source>
        <dbReference type="ARBA" id="ARBA00022692"/>
    </source>
</evidence>
<reference evidence="9" key="1">
    <citation type="submission" date="2016-09" db="EMBL/GenBank/DDBJ databases">
        <title>Draft genome sequence of a novel species of the family Streptococcaceae isolated from flowers.</title>
        <authorList>
            <person name="Chuah L.-O."/>
            <person name="Yap K.-P."/>
            <person name="Thong K.L."/>
            <person name="Liong M.T."/>
            <person name="Ahmad R."/>
            <person name="Rusul G."/>
        </authorList>
    </citation>
    <scope>NUCLEOTIDE SEQUENCE [LARGE SCALE GENOMIC DNA]</scope>
    <source>
        <strain evidence="9">DF1</strain>
    </source>
</reference>
<dbReference type="RefSeq" id="WP_070792898.1">
    <property type="nucleotide sequence ID" value="NZ_MKIR01000024.1"/>
</dbReference>
<feature type="transmembrane region" description="Helical" evidence="7">
    <location>
        <begin position="191"/>
        <end position="211"/>
    </location>
</feature>
<dbReference type="OrthoDB" id="9813689at2"/>
<dbReference type="NCBIfam" id="TIGR01065">
    <property type="entry name" value="hlyIII"/>
    <property type="match status" value="1"/>
</dbReference>
<dbReference type="PANTHER" id="PTHR20855">
    <property type="entry name" value="ADIPOR/PROGESTIN RECEPTOR-RELATED"/>
    <property type="match status" value="1"/>
</dbReference>
<dbReference type="STRING" id="1859473.BG261_06260"/>
<feature type="binding site" evidence="6">
    <location>
        <position position="190"/>
    </location>
    <ligand>
        <name>Zn(2+)</name>
        <dbReference type="ChEBI" id="CHEBI:29105"/>
    </ligand>
</feature>
<feature type="binding site" evidence="6">
    <location>
        <position position="194"/>
    </location>
    <ligand>
        <name>Zn(2+)</name>
        <dbReference type="ChEBI" id="CHEBI:29105"/>
    </ligand>
</feature>
<feature type="transmembrane region" description="Helical" evidence="7">
    <location>
        <begin position="140"/>
        <end position="158"/>
    </location>
</feature>
<accession>A0A1E8GJS1</accession>
<feature type="transmembrane region" description="Helical" evidence="7">
    <location>
        <begin position="164"/>
        <end position="184"/>
    </location>
</feature>
<dbReference type="InterPro" id="IPR004254">
    <property type="entry name" value="AdipoR/HlyIII-related"/>
</dbReference>
<sequence>MQESRAYRITNEVFNAVTHGIGFGLAVAGLVLLIIKGAHMGPLATVSFTIYGACLTLLFLFSTLFHSLIFTKANKVFQVFDHSSIYLLIAGTYTPYCLVTVGGWLGISMMVAIWLLAIAGIVYKSIVLPKMDSVPKISTVIYIIMGWLCVGMIVPLWNTLNPTAFWLLVAGGVVYTSGAFFYTVKFPFNHVVWHLFVMAAAMLMWFSVYLYV</sequence>
<comment type="similarity">
    <text evidence="2">Belongs to the UPF0073 (Hly-III) family.</text>
</comment>
<dbReference type="Pfam" id="PF03006">
    <property type="entry name" value="HlyIII"/>
    <property type="match status" value="1"/>
</dbReference>
<evidence type="ECO:0000256" key="7">
    <source>
        <dbReference type="SAM" id="Phobius"/>
    </source>
</evidence>
<keyword evidence="9" id="KW-1185">Reference proteome</keyword>
<protein>
    <submittedName>
        <fullName evidence="8">Hemolysin III</fullName>
    </submittedName>
</protein>
<dbReference type="AlphaFoldDB" id="A0A1E8GJS1"/>
<dbReference type="GO" id="GO:0012505">
    <property type="term" value="C:endomembrane system"/>
    <property type="evidence" value="ECO:0007669"/>
    <property type="project" value="UniProtKB-SubCell"/>
</dbReference>
<organism evidence="8 9">
    <name type="scientific">Floricoccus tropicus</name>
    <dbReference type="NCBI Taxonomy" id="1859473"/>
    <lineage>
        <taxon>Bacteria</taxon>
        <taxon>Bacillati</taxon>
        <taxon>Bacillota</taxon>
        <taxon>Bacilli</taxon>
        <taxon>Lactobacillales</taxon>
        <taxon>Streptococcaceae</taxon>
        <taxon>Floricoccus</taxon>
    </lineage>
</organism>
<keyword evidence="4 7" id="KW-1133">Transmembrane helix</keyword>
<dbReference type="InterPro" id="IPR005744">
    <property type="entry name" value="Hy-lIII"/>
</dbReference>
<keyword evidence="6" id="KW-0862">Zinc</keyword>
<dbReference type="Proteomes" id="UP000178622">
    <property type="component" value="Unassembled WGS sequence"/>
</dbReference>
<feature type="transmembrane region" description="Helical" evidence="7">
    <location>
        <begin position="41"/>
        <end position="65"/>
    </location>
</feature>
<comment type="caution">
    <text evidence="8">The sequence shown here is derived from an EMBL/GenBank/DDBJ whole genome shotgun (WGS) entry which is preliminary data.</text>
</comment>
<evidence type="ECO:0000313" key="8">
    <source>
        <dbReference type="EMBL" id="OFI48501.1"/>
    </source>
</evidence>
<evidence type="ECO:0000256" key="5">
    <source>
        <dbReference type="ARBA" id="ARBA00023136"/>
    </source>
</evidence>
<keyword evidence="3 7" id="KW-0812">Transmembrane</keyword>